<feature type="transmembrane region" description="Helical" evidence="8">
    <location>
        <begin position="145"/>
        <end position="167"/>
    </location>
</feature>
<dbReference type="GO" id="GO:0005886">
    <property type="term" value="C:plasma membrane"/>
    <property type="evidence" value="ECO:0007669"/>
    <property type="project" value="TreeGrafter"/>
</dbReference>
<evidence type="ECO:0000256" key="4">
    <source>
        <dbReference type="ARBA" id="ARBA00023040"/>
    </source>
</evidence>
<gene>
    <name evidence="10" type="ORF">BV898_08775</name>
</gene>
<evidence type="ECO:0000313" key="11">
    <source>
        <dbReference type="Proteomes" id="UP000192578"/>
    </source>
</evidence>
<dbReference type="GO" id="GO:0004930">
    <property type="term" value="F:G protein-coupled receptor activity"/>
    <property type="evidence" value="ECO:0007669"/>
    <property type="project" value="UniProtKB-KW"/>
</dbReference>
<dbReference type="PANTHER" id="PTHR45695:SF9">
    <property type="entry name" value="LEUCOKININ RECEPTOR"/>
    <property type="match status" value="1"/>
</dbReference>
<organism evidence="10 11">
    <name type="scientific">Hypsibius exemplaris</name>
    <name type="common">Freshwater tardigrade</name>
    <dbReference type="NCBI Taxonomy" id="2072580"/>
    <lineage>
        <taxon>Eukaryota</taxon>
        <taxon>Metazoa</taxon>
        <taxon>Ecdysozoa</taxon>
        <taxon>Tardigrada</taxon>
        <taxon>Eutardigrada</taxon>
        <taxon>Parachela</taxon>
        <taxon>Hypsibioidea</taxon>
        <taxon>Hypsibiidae</taxon>
        <taxon>Hypsibius</taxon>
    </lineage>
</organism>
<proteinExistence type="predicted"/>
<evidence type="ECO:0000256" key="8">
    <source>
        <dbReference type="SAM" id="Phobius"/>
    </source>
</evidence>
<feature type="transmembrane region" description="Helical" evidence="8">
    <location>
        <begin position="199"/>
        <end position="218"/>
    </location>
</feature>
<dbReference type="PANTHER" id="PTHR45695">
    <property type="entry name" value="LEUCOKININ RECEPTOR-RELATED"/>
    <property type="match status" value="1"/>
</dbReference>
<dbReference type="CDD" id="cd00637">
    <property type="entry name" value="7tm_classA_rhodopsin-like"/>
    <property type="match status" value="1"/>
</dbReference>
<evidence type="ECO:0000256" key="2">
    <source>
        <dbReference type="ARBA" id="ARBA00022692"/>
    </source>
</evidence>
<evidence type="ECO:0000256" key="7">
    <source>
        <dbReference type="ARBA" id="ARBA00023224"/>
    </source>
</evidence>
<comment type="subcellular location">
    <subcellularLocation>
        <location evidence="1">Membrane</location>
        <topology evidence="1">Multi-pass membrane protein</topology>
    </subcellularLocation>
</comment>
<comment type="caution">
    <text evidence="10">The sequence shown here is derived from an EMBL/GenBank/DDBJ whole genome shotgun (WGS) entry which is preliminary data.</text>
</comment>
<feature type="domain" description="G-protein coupled receptors family 1 profile" evidence="9">
    <location>
        <begin position="46"/>
        <end position="331"/>
    </location>
</feature>
<feature type="transmembrane region" description="Helical" evidence="8">
    <location>
        <begin position="278"/>
        <end position="300"/>
    </location>
</feature>
<feature type="transmembrane region" description="Helical" evidence="8">
    <location>
        <begin position="103"/>
        <end position="124"/>
    </location>
</feature>
<keyword evidence="6" id="KW-0675">Receptor</keyword>
<feature type="transmembrane region" description="Helical" evidence="8">
    <location>
        <begin position="63"/>
        <end position="83"/>
    </location>
</feature>
<keyword evidence="7" id="KW-0807">Transducer</keyword>
<dbReference type="EMBL" id="MTYJ01000066">
    <property type="protein sequence ID" value="OQV17056.1"/>
    <property type="molecule type" value="Genomic_DNA"/>
</dbReference>
<accession>A0A1W0WPC0</accession>
<sequence>MALLTNLTLNQTLLKNGTTFFSDKRTVVNDVMTWFTAFSCLATLVLNGILVTAIACRAELHTAFNLYIVNIAVTDICAGLTNMPGTILNGYHNRWPYNPLSCTILLAYGGTVFGAVNRYAHVLVTVNRFWAVTLPISYRQRHTKGVALALIAVTWIVVHVLCLPVIIRGRINVSPLDPNCWIDRSQQRFYSFVEELLCFTVPEVVIILMYAVILVKLFQREKQKHVKVTSHGMHVMVMQVPALAPESDTVKDHGSAAVAAGRSGGDRTPSSRRSKERVLAYLVIELLLCWTPNNVFYLLVASWAPFYWNTTFFAVQYFGQFLHSWVSPILCYLAMDGLRNGINRMFQRS</sequence>
<reference evidence="11" key="1">
    <citation type="submission" date="2017-01" db="EMBL/GenBank/DDBJ databases">
        <title>Comparative genomics of anhydrobiosis in the tardigrade Hypsibius dujardini.</title>
        <authorList>
            <person name="Yoshida Y."/>
            <person name="Koutsovoulos G."/>
            <person name="Laetsch D."/>
            <person name="Stevens L."/>
            <person name="Kumar S."/>
            <person name="Horikawa D."/>
            <person name="Ishino K."/>
            <person name="Komine S."/>
            <person name="Tomita M."/>
            <person name="Blaxter M."/>
            <person name="Arakawa K."/>
        </authorList>
    </citation>
    <scope>NUCLEOTIDE SEQUENCE [LARGE SCALE GENOMIC DNA]</scope>
    <source>
        <strain evidence="11">Z151</strain>
    </source>
</reference>
<name>A0A1W0WPC0_HYPEX</name>
<keyword evidence="5 8" id="KW-0472">Membrane</keyword>
<evidence type="ECO:0000313" key="10">
    <source>
        <dbReference type="EMBL" id="OQV17056.1"/>
    </source>
</evidence>
<dbReference type="SUPFAM" id="SSF81321">
    <property type="entry name" value="Family A G protein-coupled receptor-like"/>
    <property type="match status" value="1"/>
</dbReference>
<evidence type="ECO:0000259" key="9">
    <source>
        <dbReference type="PROSITE" id="PS50262"/>
    </source>
</evidence>
<dbReference type="InterPro" id="IPR017452">
    <property type="entry name" value="GPCR_Rhodpsn_7TM"/>
</dbReference>
<keyword evidence="3 8" id="KW-1133">Transmembrane helix</keyword>
<dbReference type="PROSITE" id="PS50262">
    <property type="entry name" value="G_PROTEIN_RECEP_F1_2"/>
    <property type="match status" value="1"/>
</dbReference>
<dbReference type="Proteomes" id="UP000192578">
    <property type="component" value="Unassembled WGS sequence"/>
</dbReference>
<dbReference type="InterPro" id="IPR000276">
    <property type="entry name" value="GPCR_Rhodpsn"/>
</dbReference>
<dbReference type="PRINTS" id="PR00237">
    <property type="entry name" value="GPCRRHODOPSN"/>
</dbReference>
<keyword evidence="4" id="KW-0297">G-protein coupled receptor</keyword>
<evidence type="ECO:0000256" key="5">
    <source>
        <dbReference type="ARBA" id="ARBA00023136"/>
    </source>
</evidence>
<dbReference type="Pfam" id="PF00001">
    <property type="entry name" value="7tm_1"/>
    <property type="match status" value="1"/>
</dbReference>
<dbReference type="OrthoDB" id="10071887at2759"/>
<keyword evidence="11" id="KW-1185">Reference proteome</keyword>
<evidence type="ECO:0000256" key="3">
    <source>
        <dbReference type="ARBA" id="ARBA00022989"/>
    </source>
</evidence>
<dbReference type="Gene3D" id="1.20.1070.10">
    <property type="entry name" value="Rhodopsin 7-helix transmembrane proteins"/>
    <property type="match status" value="1"/>
</dbReference>
<feature type="transmembrane region" description="Helical" evidence="8">
    <location>
        <begin position="31"/>
        <end position="56"/>
    </location>
</feature>
<protein>
    <recommendedName>
        <fullName evidence="9">G-protein coupled receptors family 1 profile domain-containing protein</fullName>
    </recommendedName>
</protein>
<keyword evidence="2 8" id="KW-0812">Transmembrane</keyword>
<evidence type="ECO:0000256" key="1">
    <source>
        <dbReference type="ARBA" id="ARBA00004141"/>
    </source>
</evidence>
<feature type="transmembrane region" description="Helical" evidence="8">
    <location>
        <begin position="312"/>
        <end position="335"/>
    </location>
</feature>
<evidence type="ECO:0000256" key="6">
    <source>
        <dbReference type="ARBA" id="ARBA00023170"/>
    </source>
</evidence>
<dbReference type="AlphaFoldDB" id="A0A1W0WPC0"/>